<evidence type="ECO:0000313" key="1">
    <source>
        <dbReference type="EMBL" id="ASN72874.1"/>
    </source>
</evidence>
<organism evidence="1">
    <name type="scientific">uncultured Caudovirales phage</name>
    <dbReference type="NCBI Taxonomy" id="2100421"/>
    <lineage>
        <taxon>Viruses</taxon>
        <taxon>Duplodnaviria</taxon>
        <taxon>Heunggongvirae</taxon>
        <taxon>Uroviricota</taxon>
        <taxon>Caudoviricetes</taxon>
        <taxon>Peduoviridae</taxon>
        <taxon>Maltschvirus</taxon>
        <taxon>Maltschvirus maltsch</taxon>
    </lineage>
</organism>
<sequence length="75" mass="9203">MDYKSCNKVESVRVDYLYFYEVYDEYYIEDLDNFAQSIDHHMNTNNYKVFEVDTLENERLIIDTTKIVNVRILYK</sequence>
<protein>
    <submittedName>
        <fullName evidence="1">Uncharacterized protein</fullName>
    </submittedName>
</protein>
<name>A0A2H4JC94_9CAUD</name>
<gene>
    <name evidence="1" type="ORF">10F4_18</name>
</gene>
<dbReference type="EMBL" id="MF417980">
    <property type="protein sequence ID" value="ASN72874.1"/>
    <property type="molecule type" value="Genomic_DNA"/>
</dbReference>
<accession>A0A2H4JC94</accession>
<proteinExistence type="predicted"/>
<reference evidence="1" key="1">
    <citation type="submission" date="2017-06" db="EMBL/GenBank/DDBJ databases">
        <title>Novel phages from South African skin metaviromes.</title>
        <authorList>
            <person name="van Zyl L.J."/>
            <person name="Abrahams Y."/>
            <person name="Stander E.A."/>
            <person name="Kirby B.M."/>
            <person name="Clavaud C."/>
            <person name="Farcet C."/>
            <person name="Breton L."/>
            <person name="Trindade M.I."/>
        </authorList>
    </citation>
    <scope>NUCLEOTIDE SEQUENCE</scope>
</reference>